<keyword evidence="2" id="KW-1185">Reference proteome</keyword>
<proteinExistence type="predicted"/>
<comment type="caution">
    <text evidence="1">The sequence shown here is derived from an EMBL/GenBank/DDBJ whole genome shotgun (WGS) entry which is preliminary data.</text>
</comment>
<accession>A0A371HWP0</accession>
<dbReference type="AlphaFoldDB" id="A0A371HWP0"/>
<evidence type="ECO:0000313" key="1">
    <source>
        <dbReference type="EMBL" id="RDY07195.1"/>
    </source>
</evidence>
<evidence type="ECO:0000313" key="2">
    <source>
        <dbReference type="Proteomes" id="UP000257109"/>
    </source>
</evidence>
<dbReference type="EMBL" id="QJKJ01001527">
    <property type="protein sequence ID" value="RDY07195.1"/>
    <property type="molecule type" value="Genomic_DNA"/>
</dbReference>
<sequence length="122" mass="13079">MENQLAKLTSLVRQLVVGQQQPPMTAKIYGICTSVEHPTDMCPTLQETESGQSENVGAIGGFQYVWKATNLARAESRAICSSAIRTCLECTSRSSRLPTAKFTLPSTTIPAAATATKSVSTR</sequence>
<organism evidence="1 2">
    <name type="scientific">Mucuna pruriens</name>
    <name type="common">Velvet bean</name>
    <name type="synonym">Dolichos pruriens</name>
    <dbReference type="NCBI Taxonomy" id="157652"/>
    <lineage>
        <taxon>Eukaryota</taxon>
        <taxon>Viridiplantae</taxon>
        <taxon>Streptophyta</taxon>
        <taxon>Embryophyta</taxon>
        <taxon>Tracheophyta</taxon>
        <taxon>Spermatophyta</taxon>
        <taxon>Magnoliopsida</taxon>
        <taxon>eudicotyledons</taxon>
        <taxon>Gunneridae</taxon>
        <taxon>Pentapetalae</taxon>
        <taxon>rosids</taxon>
        <taxon>fabids</taxon>
        <taxon>Fabales</taxon>
        <taxon>Fabaceae</taxon>
        <taxon>Papilionoideae</taxon>
        <taxon>50 kb inversion clade</taxon>
        <taxon>NPAAA clade</taxon>
        <taxon>indigoferoid/millettioid clade</taxon>
        <taxon>Phaseoleae</taxon>
        <taxon>Mucuna</taxon>
    </lineage>
</organism>
<protein>
    <submittedName>
        <fullName evidence="1">Uncharacterized protein</fullName>
    </submittedName>
</protein>
<dbReference type="OrthoDB" id="999762at2759"/>
<gene>
    <name evidence="1" type="ORF">CR513_08736</name>
</gene>
<name>A0A371HWP0_MUCPR</name>
<dbReference type="Proteomes" id="UP000257109">
    <property type="component" value="Unassembled WGS sequence"/>
</dbReference>
<reference evidence="1" key="1">
    <citation type="submission" date="2018-05" db="EMBL/GenBank/DDBJ databases">
        <title>Draft genome of Mucuna pruriens seed.</title>
        <authorList>
            <person name="Nnadi N.E."/>
            <person name="Vos R."/>
            <person name="Hasami M.H."/>
            <person name="Devisetty U.K."/>
            <person name="Aguiy J.C."/>
        </authorList>
    </citation>
    <scope>NUCLEOTIDE SEQUENCE [LARGE SCALE GENOMIC DNA]</scope>
    <source>
        <strain evidence="1">JCA_2017</strain>
    </source>
</reference>
<feature type="non-terminal residue" evidence="1">
    <location>
        <position position="1"/>
    </location>
</feature>